<name>A0A059AVG0_EUCGR</name>
<proteinExistence type="predicted"/>
<dbReference type="Gramene" id="KCW57641">
    <property type="protein sequence ID" value="KCW57641"/>
    <property type="gene ID" value="EUGRSUZ_H00410"/>
</dbReference>
<evidence type="ECO:0000313" key="1">
    <source>
        <dbReference type="EMBL" id="KCW57641.1"/>
    </source>
</evidence>
<dbReference type="AlphaFoldDB" id="A0A059AVG0"/>
<dbReference type="InParanoid" id="A0A059AVG0"/>
<protein>
    <submittedName>
        <fullName evidence="1">Uncharacterized protein</fullName>
    </submittedName>
</protein>
<dbReference type="EMBL" id="KK198760">
    <property type="protein sequence ID" value="KCW57641.1"/>
    <property type="molecule type" value="Genomic_DNA"/>
</dbReference>
<accession>A0A059AVG0</accession>
<sequence>MYRSGIINTHPSTHTLTHPHTDSKNALPFINIIIFSYHHHFLLALGYSLPVPSRSVWRTAVIHASEGKRGEGKLFSWCWRFETPGTSLKKKHVGCSECHQAKNFGFLMIVIYM</sequence>
<gene>
    <name evidence="1" type="ORF">EUGRSUZ_H00410</name>
</gene>
<organism evidence="1">
    <name type="scientific">Eucalyptus grandis</name>
    <name type="common">Flooded gum</name>
    <dbReference type="NCBI Taxonomy" id="71139"/>
    <lineage>
        <taxon>Eukaryota</taxon>
        <taxon>Viridiplantae</taxon>
        <taxon>Streptophyta</taxon>
        <taxon>Embryophyta</taxon>
        <taxon>Tracheophyta</taxon>
        <taxon>Spermatophyta</taxon>
        <taxon>Magnoliopsida</taxon>
        <taxon>eudicotyledons</taxon>
        <taxon>Gunneridae</taxon>
        <taxon>Pentapetalae</taxon>
        <taxon>rosids</taxon>
        <taxon>malvids</taxon>
        <taxon>Myrtales</taxon>
        <taxon>Myrtaceae</taxon>
        <taxon>Myrtoideae</taxon>
        <taxon>Eucalypteae</taxon>
        <taxon>Eucalyptus</taxon>
    </lineage>
</organism>
<reference evidence="1" key="1">
    <citation type="submission" date="2013-07" db="EMBL/GenBank/DDBJ databases">
        <title>The genome of Eucalyptus grandis.</title>
        <authorList>
            <person name="Schmutz J."/>
            <person name="Hayes R."/>
            <person name="Myburg A."/>
            <person name="Tuskan G."/>
            <person name="Grattapaglia D."/>
            <person name="Rokhsar D.S."/>
        </authorList>
    </citation>
    <scope>NUCLEOTIDE SEQUENCE</scope>
    <source>
        <tissue evidence="1">Leaf extractions</tissue>
    </source>
</reference>